<evidence type="ECO:0000313" key="4">
    <source>
        <dbReference type="Proteomes" id="UP000294901"/>
    </source>
</evidence>
<protein>
    <submittedName>
        <fullName evidence="3">3-oxoacyl-[acyl-carrier protein] reductase</fullName>
    </submittedName>
</protein>
<dbReference type="InterPro" id="IPR036291">
    <property type="entry name" value="NAD(P)-bd_dom_sf"/>
</dbReference>
<dbReference type="OrthoDB" id="9804774at2"/>
<gene>
    <name evidence="3" type="ORF">C8E87_4950</name>
</gene>
<evidence type="ECO:0000256" key="2">
    <source>
        <dbReference type="ARBA" id="ARBA00023002"/>
    </source>
</evidence>
<dbReference type="PANTHER" id="PTHR42760:SF129">
    <property type="entry name" value="OXIDOREDUCTASE"/>
    <property type="match status" value="1"/>
</dbReference>
<dbReference type="PRINTS" id="PR00080">
    <property type="entry name" value="SDRFAMILY"/>
</dbReference>
<sequence>MSDRFTDRVAVITGGASGIGLAVATQIAAEGGRVALWDLNAGNLETARSKSGATYTHTVDVTDPAGVAEAHAATVERMGQVDILVTSAGIIGPMRPVSELPYEIWRHISAVNLDGTFLCCQAVVPAMRDRGYGRIATVASIAGKEGVPGGAAYGASKAGVISLTKTLSRELAPAGVIVNTVTPGPTETPMANDVPPEAVAMMKRLVPLGRFAAAQEIADVICFMVSESCSFTTGSVFDASGGRADY</sequence>
<proteinExistence type="inferred from homology"/>
<dbReference type="Proteomes" id="UP000294901">
    <property type="component" value="Unassembled WGS sequence"/>
</dbReference>
<keyword evidence="2" id="KW-0560">Oxidoreductase</keyword>
<dbReference type="PROSITE" id="PS00061">
    <property type="entry name" value="ADH_SHORT"/>
    <property type="match status" value="1"/>
</dbReference>
<comment type="similarity">
    <text evidence="1">Belongs to the short-chain dehydrogenases/reductases (SDR) family.</text>
</comment>
<dbReference type="PRINTS" id="PR00081">
    <property type="entry name" value="GDHRDH"/>
</dbReference>
<dbReference type="CDD" id="cd05233">
    <property type="entry name" value="SDR_c"/>
    <property type="match status" value="1"/>
</dbReference>
<dbReference type="SUPFAM" id="SSF51735">
    <property type="entry name" value="NAD(P)-binding Rossmann-fold domains"/>
    <property type="match status" value="1"/>
</dbReference>
<dbReference type="GO" id="GO:0030497">
    <property type="term" value="P:fatty acid elongation"/>
    <property type="evidence" value="ECO:0007669"/>
    <property type="project" value="TreeGrafter"/>
</dbReference>
<evidence type="ECO:0000256" key="1">
    <source>
        <dbReference type="ARBA" id="ARBA00006484"/>
    </source>
</evidence>
<name>A0A4R6JZM0_9ACTN</name>
<keyword evidence="4" id="KW-1185">Reference proteome</keyword>
<dbReference type="Pfam" id="PF13561">
    <property type="entry name" value="adh_short_C2"/>
    <property type="match status" value="1"/>
</dbReference>
<organism evidence="3 4">
    <name type="scientific">Paractinoplanes brasiliensis</name>
    <dbReference type="NCBI Taxonomy" id="52695"/>
    <lineage>
        <taxon>Bacteria</taxon>
        <taxon>Bacillati</taxon>
        <taxon>Actinomycetota</taxon>
        <taxon>Actinomycetes</taxon>
        <taxon>Micromonosporales</taxon>
        <taxon>Micromonosporaceae</taxon>
        <taxon>Paractinoplanes</taxon>
    </lineage>
</organism>
<dbReference type="AlphaFoldDB" id="A0A4R6JZM0"/>
<dbReference type="FunFam" id="3.40.50.720:FF:000084">
    <property type="entry name" value="Short-chain dehydrogenase reductase"/>
    <property type="match status" value="1"/>
</dbReference>
<dbReference type="InterPro" id="IPR020904">
    <property type="entry name" value="Sc_DH/Rdtase_CS"/>
</dbReference>
<accession>A0A4R6JZM0</accession>
<reference evidence="3 4" key="1">
    <citation type="submission" date="2019-03" db="EMBL/GenBank/DDBJ databases">
        <title>Sequencing the genomes of 1000 actinobacteria strains.</title>
        <authorList>
            <person name="Klenk H.-P."/>
        </authorList>
    </citation>
    <scope>NUCLEOTIDE SEQUENCE [LARGE SCALE GENOMIC DNA]</scope>
    <source>
        <strain evidence="3 4">DSM 43805</strain>
    </source>
</reference>
<dbReference type="RefSeq" id="WP_133875272.1">
    <property type="nucleotide sequence ID" value="NZ_BOMD01000031.1"/>
</dbReference>
<dbReference type="PANTHER" id="PTHR42760">
    <property type="entry name" value="SHORT-CHAIN DEHYDROGENASES/REDUCTASES FAMILY MEMBER"/>
    <property type="match status" value="1"/>
</dbReference>
<dbReference type="GO" id="GO:0016616">
    <property type="term" value="F:oxidoreductase activity, acting on the CH-OH group of donors, NAD or NADP as acceptor"/>
    <property type="evidence" value="ECO:0007669"/>
    <property type="project" value="TreeGrafter"/>
</dbReference>
<evidence type="ECO:0000313" key="3">
    <source>
        <dbReference type="EMBL" id="TDO41221.1"/>
    </source>
</evidence>
<dbReference type="Gene3D" id="3.40.50.720">
    <property type="entry name" value="NAD(P)-binding Rossmann-like Domain"/>
    <property type="match status" value="1"/>
</dbReference>
<dbReference type="InterPro" id="IPR002347">
    <property type="entry name" value="SDR_fam"/>
</dbReference>
<dbReference type="EMBL" id="SNWR01000001">
    <property type="protein sequence ID" value="TDO41221.1"/>
    <property type="molecule type" value="Genomic_DNA"/>
</dbReference>
<comment type="caution">
    <text evidence="3">The sequence shown here is derived from an EMBL/GenBank/DDBJ whole genome shotgun (WGS) entry which is preliminary data.</text>
</comment>